<dbReference type="Gene3D" id="1.10.357.10">
    <property type="entry name" value="Tetracycline Repressor, domain 2"/>
    <property type="match status" value="1"/>
</dbReference>
<evidence type="ECO:0000313" key="5">
    <source>
        <dbReference type="Proteomes" id="UP000035352"/>
    </source>
</evidence>
<feature type="domain" description="HTH tetR-type" evidence="3">
    <location>
        <begin position="1"/>
        <end position="60"/>
    </location>
</feature>
<evidence type="ECO:0000256" key="1">
    <source>
        <dbReference type="ARBA" id="ARBA00023125"/>
    </source>
</evidence>
<gene>
    <name evidence="4" type="ORF">AAW51_0738</name>
</gene>
<dbReference type="InterPro" id="IPR050109">
    <property type="entry name" value="HTH-type_TetR-like_transc_reg"/>
</dbReference>
<evidence type="ECO:0000313" key="4">
    <source>
        <dbReference type="EMBL" id="AKJ27429.1"/>
    </source>
</evidence>
<dbReference type="PROSITE" id="PS50977">
    <property type="entry name" value="HTH_TETR_2"/>
    <property type="match status" value="1"/>
</dbReference>
<dbReference type="STRING" id="413882.AAW51_0738"/>
<dbReference type="AlphaFoldDB" id="A0A0G3BDG5"/>
<sequence length="209" mass="22966">MRRQRLVEAGVSVFGARGYHAATVREVCAVAHLTERYFYESFEGMDRLFAAVYAEVLGDLKRRTVAAIARHAADAPLQATDAALRLFFEYIREDPRRARIVLLDALSINEAVLQQCAAALQDYAGLVGHLVQHSEVATSDSHLDAGLLAAGLVGFHVHVATTWLLGGCETPLDTVVETARFAYRGLVRRPGGDLSATLHGWLSEHDRRE</sequence>
<dbReference type="PANTHER" id="PTHR30055:SF226">
    <property type="entry name" value="HTH-TYPE TRANSCRIPTIONAL REGULATOR PKSA"/>
    <property type="match status" value="1"/>
</dbReference>
<dbReference type="EMBL" id="CP011371">
    <property type="protein sequence ID" value="AKJ27429.1"/>
    <property type="molecule type" value="Genomic_DNA"/>
</dbReference>
<keyword evidence="5" id="KW-1185">Reference proteome</keyword>
<dbReference type="Proteomes" id="UP000035352">
    <property type="component" value="Chromosome"/>
</dbReference>
<proteinExistence type="predicted"/>
<dbReference type="InterPro" id="IPR001647">
    <property type="entry name" value="HTH_TetR"/>
</dbReference>
<dbReference type="KEGG" id="pbh:AAW51_0738"/>
<name>A0A0G3BDG5_9BURK</name>
<dbReference type="GO" id="GO:0000976">
    <property type="term" value="F:transcription cis-regulatory region binding"/>
    <property type="evidence" value="ECO:0007669"/>
    <property type="project" value="TreeGrafter"/>
</dbReference>
<dbReference type="InterPro" id="IPR036271">
    <property type="entry name" value="Tet_transcr_reg_TetR-rel_C_sf"/>
</dbReference>
<dbReference type="PANTHER" id="PTHR30055">
    <property type="entry name" value="HTH-TYPE TRANSCRIPTIONAL REGULATOR RUTR"/>
    <property type="match status" value="1"/>
</dbReference>
<dbReference type="InterPro" id="IPR009057">
    <property type="entry name" value="Homeodomain-like_sf"/>
</dbReference>
<dbReference type="SUPFAM" id="SSF48498">
    <property type="entry name" value="Tetracyclin repressor-like, C-terminal domain"/>
    <property type="match status" value="1"/>
</dbReference>
<feature type="DNA-binding region" description="H-T-H motif" evidence="2">
    <location>
        <begin position="23"/>
        <end position="42"/>
    </location>
</feature>
<organism evidence="4 5">
    <name type="scientific">Caldimonas brevitalea</name>
    <dbReference type="NCBI Taxonomy" id="413882"/>
    <lineage>
        <taxon>Bacteria</taxon>
        <taxon>Pseudomonadati</taxon>
        <taxon>Pseudomonadota</taxon>
        <taxon>Betaproteobacteria</taxon>
        <taxon>Burkholderiales</taxon>
        <taxon>Sphaerotilaceae</taxon>
        <taxon>Caldimonas</taxon>
    </lineage>
</organism>
<reference evidence="4 5" key="1">
    <citation type="submission" date="2015-05" db="EMBL/GenBank/DDBJ databases">
        <authorList>
            <person name="Tang B."/>
            <person name="Yu Y."/>
        </authorList>
    </citation>
    <scope>NUCLEOTIDE SEQUENCE [LARGE SCALE GENOMIC DNA]</scope>
    <source>
        <strain evidence="4 5">DSM 7029</strain>
    </source>
</reference>
<protein>
    <submittedName>
        <fullName evidence="4">Transcriptional regulator, TetR family</fullName>
    </submittedName>
</protein>
<dbReference type="SUPFAM" id="SSF46689">
    <property type="entry name" value="Homeodomain-like"/>
    <property type="match status" value="1"/>
</dbReference>
<keyword evidence="1 2" id="KW-0238">DNA-binding</keyword>
<evidence type="ECO:0000256" key="2">
    <source>
        <dbReference type="PROSITE-ProRule" id="PRU00335"/>
    </source>
</evidence>
<accession>A0A0G3BDG5</accession>
<dbReference type="Pfam" id="PF00440">
    <property type="entry name" value="TetR_N"/>
    <property type="match status" value="1"/>
</dbReference>
<evidence type="ECO:0000259" key="3">
    <source>
        <dbReference type="PROSITE" id="PS50977"/>
    </source>
</evidence>
<dbReference type="GO" id="GO:0003700">
    <property type="term" value="F:DNA-binding transcription factor activity"/>
    <property type="evidence" value="ECO:0007669"/>
    <property type="project" value="TreeGrafter"/>
</dbReference>
<dbReference type="PATRIC" id="fig|413882.6.peg.782"/>